<reference evidence="11 12" key="1">
    <citation type="submission" date="2017-06" db="EMBL/GenBank/DDBJ databases">
        <title>Genome sequence of Bacillus sonorensis strain SRCM101395.</title>
        <authorList>
            <person name="Cho S.H."/>
        </authorList>
    </citation>
    <scope>NUCLEOTIDE SEQUENCE [LARGE SCALE GENOMIC DNA]</scope>
    <source>
        <strain evidence="11 12">SRCM101395</strain>
    </source>
</reference>
<dbReference type="EMBL" id="CP021920">
    <property type="protein sequence ID" value="ASB88962.1"/>
    <property type="molecule type" value="Genomic_DNA"/>
</dbReference>
<evidence type="ECO:0000259" key="10">
    <source>
        <dbReference type="Pfam" id="PF25198"/>
    </source>
</evidence>
<evidence type="ECO:0000313" key="12">
    <source>
        <dbReference type="Proteomes" id="UP000196877"/>
    </source>
</evidence>
<evidence type="ECO:0000259" key="9">
    <source>
        <dbReference type="Pfam" id="PF05504"/>
    </source>
</evidence>
<dbReference type="InterPro" id="IPR046953">
    <property type="entry name" value="Spore_GerAC-like_C"/>
</dbReference>
<keyword evidence="7" id="KW-0449">Lipoprotein</keyword>
<comment type="similarity">
    <text evidence="2">Belongs to the GerABKC lipoprotein family.</text>
</comment>
<evidence type="ECO:0000256" key="6">
    <source>
        <dbReference type="ARBA" id="ARBA00023139"/>
    </source>
</evidence>
<evidence type="ECO:0000256" key="8">
    <source>
        <dbReference type="SAM" id="SignalP"/>
    </source>
</evidence>
<keyword evidence="6" id="KW-0564">Palmitate</keyword>
<evidence type="ECO:0000313" key="11">
    <source>
        <dbReference type="EMBL" id="ASB88962.1"/>
    </source>
</evidence>
<dbReference type="PANTHER" id="PTHR35789">
    <property type="entry name" value="SPORE GERMINATION PROTEIN B3"/>
    <property type="match status" value="1"/>
</dbReference>
<evidence type="ECO:0000256" key="1">
    <source>
        <dbReference type="ARBA" id="ARBA00004635"/>
    </source>
</evidence>
<name>A0ABM6LI30_9BACI</name>
<dbReference type="RefSeq" id="WP_006637190.1">
    <property type="nucleotide sequence ID" value="NZ_BORD01000006.1"/>
</dbReference>
<evidence type="ECO:0000256" key="3">
    <source>
        <dbReference type="ARBA" id="ARBA00022544"/>
    </source>
</evidence>
<dbReference type="InterPro" id="IPR038501">
    <property type="entry name" value="Spore_GerAC_C_sf"/>
</dbReference>
<keyword evidence="12" id="KW-1185">Reference proteome</keyword>
<dbReference type="Pfam" id="PF05504">
    <property type="entry name" value="Spore_GerAC"/>
    <property type="match status" value="1"/>
</dbReference>
<keyword evidence="3" id="KW-0309">Germination</keyword>
<organism evidence="11 12">
    <name type="scientific">Bacillus sonorensis</name>
    <dbReference type="NCBI Taxonomy" id="119858"/>
    <lineage>
        <taxon>Bacteria</taxon>
        <taxon>Bacillati</taxon>
        <taxon>Bacillota</taxon>
        <taxon>Bacilli</taxon>
        <taxon>Bacillales</taxon>
        <taxon>Bacillaceae</taxon>
        <taxon>Bacillus</taxon>
    </lineage>
</organism>
<sequence>MKPINKKICLISAVMLLLLTGCWSSQEIEERGLTFAIGLDKGKETSLEKSFDKEGGYYPKKDRITMTFQYVNEQAAGSKASGGGGGTQQKSYINVYETGDSIQQITTEIALRKDRPVYNPHLKVIVISSDLLRTYSLEELLDQPLRDNEIRPSSLVLITRGQARDTLELKETGEMPAFRLRKIVDNANEAKKILPPVTLAKLIGKMRAGTSYLIQNVASAEGEIKYAGAAAIKGKTNKLLGFLNEQDLDGIMWIIGRGRGGAIKSYDPKTKKLTTFQVEHINSKIKPIVKGNRISFEVSVQSEGHLAEKWVPSEKAFDNKFIEKAEKDAASVVKQLMEKITKKMQEEYKADLAGFGNELRITHPRLWDKLKKNWDETFTTIPIKYHVKMNIKDYGTVGEQ</sequence>
<dbReference type="Pfam" id="PF25198">
    <property type="entry name" value="Spore_GerAC_N"/>
    <property type="match status" value="1"/>
</dbReference>
<feature type="signal peptide" evidence="8">
    <location>
        <begin position="1"/>
        <end position="25"/>
    </location>
</feature>
<dbReference type="NCBIfam" id="TIGR02887">
    <property type="entry name" value="spore_ger_x_C"/>
    <property type="match status" value="1"/>
</dbReference>
<dbReference type="InterPro" id="IPR008844">
    <property type="entry name" value="Spore_GerAC-like"/>
</dbReference>
<dbReference type="InterPro" id="IPR057336">
    <property type="entry name" value="GerAC_N"/>
</dbReference>
<gene>
    <name evidence="11" type="ORF">S101395_02455</name>
</gene>
<protein>
    <submittedName>
        <fullName evidence="11">Spore germination protein YndF</fullName>
    </submittedName>
</protein>
<proteinExistence type="inferred from homology"/>
<evidence type="ECO:0000256" key="2">
    <source>
        <dbReference type="ARBA" id="ARBA00007886"/>
    </source>
</evidence>
<dbReference type="GeneID" id="92853595"/>
<comment type="subcellular location">
    <subcellularLocation>
        <location evidence="1">Membrane</location>
        <topology evidence="1">Lipid-anchor</topology>
    </subcellularLocation>
</comment>
<dbReference type="PROSITE" id="PS51257">
    <property type="entry name" value="PROKAR_LIPOPROTEIN"/>
    <property type="match status" value="1"/>
</dbReference>
<keyword evidence="4 8" id="KW-0732">Signal</keyword>
<accession>A0ABM6LI30</accession>
<dbReference type="Proteomes" id="UP000196877">
    <property type="component" value="Chromosome"/>
</dbReference>
<feature type="chain" id="PRO_5047121673" evidence="8">
    <location>
        <begin position="26"/>
        <end position="400"/>
    </location>
</feature>
<evidence type="ECO:0000256" key="7">
    <source>
        <dbReference type="ARBA" id="ARBA00023288"/>
    </source>
</evidence>
<feature type="domain" description="Spore germination GerAC-like C-terminal" evidence="9">
    <location>
        <begin position="228"/>
        <end position="395"/>
    </location>
</feature>
<evidence type="ECO:0000256" key="5">
    <source>
        <dbReference type="ARBA" id="ARBA00023136"/>
    </source>
</evidence>
<dbReference type="Gene3D" id="3.30.300.210">
    <property type="entry name" value="Nutrient germinant receptor protein C, domain 3"/>
    <property type="match status" value="1"/>
</dbReference>
<feature type="domain" description="Spore germination protein N-terminal" evidence="10">
    <location>
        <begin position="25"/>
        <end position="207"/>
    </location>
</feature>
<evidence type="ECO:0000256" key="4">
    <source>
        <dbReference type="ARBA" id="ARBA00022729"/>
    </source>
</evidence>
<keyword evidence="5" id="KW-0472">Membrane</keyword>
<dbReference type="PANTHER" id="PTHR35789:SF1">
    <property type="entry name" value="SPORE GERMINATION PROTEIN B3"/>
    <property type="match status" value="1"/>
</dbReference>